<dbReference type="GO" id="GO:0006310">
    <property type="term" value="P:DNA recombination"/>
    <property type="evidence" value="ECO:0007669"/>
    <property type="project" value="UniProtKB-KW"/>
</dbReference>
<sequence length="423" mass="47735">MQHIVKVVFTTLLLICSTLAYAQRLTVPAYMEDAVSCTTQPISQSLIQSVQAECIQKGKSRELSDSRTTGFKALVSKRGKVMFAARFSCGGSNVYRRLGDYPALTITQARSAAQKLIADMRAEYQLRGANLFVSHNLLFSGLLERFEHDVLDAGVKRSADTDRSKIRNYLLPLLGHFKIHDIDEGVIGRYLNGLINLKPATRNRHLALLKAIFGYGRRMKLVTTLPTEFIRMLPETTSRRRAMSHEAFQRWFKACEQKHHKEPDSAAVMLLMFLGLTGLRLGETRHLRLEDVEWSRKVITLRQTKNGRQRHVPVCDKAFVLLTEARQFLGDSGWVFPGKNTDNPVAEPRRLQKTLCETAGIPPYTIHELRHSFATILVESGADIHMVKELLGHSTIKVTEIYVHSSPERYHAAVNQAMGVVNS</sequence>
<dbReference type="OrthoDB" id="5589990at2"/>
<dbReference type="GO" id="GO:0003677">
    <property type="term" value="F:DNA binding"/>
    <property type="evidence" value="ECO:0007669"/>
    <property type="project" value="UniProtKB-UniRule"/>
</dbReference>
<keyword evidence="6" id="KW-0732">Signal</keyword>
<dbReference type="Gene3D" id="1.10.443.10">
    <property type="entry name" value="Intergrase catalytic core"/>
    <property type="match status" value="1"/>
</dbReference>
<feature type="chain" id="PRO_5026776588" evidence="6">
    <location>
        <begin position="23"/>
        <end position="423"/>
    </location>
</feature>
<dbReference type="PANTHER" id="PTHR30629:SF2">
    <property type="entry name" value="PROPHAGE INTEGRASE INTS-RELATED"/>
    <property type="match status" value="1"/>
</dbReference>
<dbReference type="InterPro" id="IPR002104">
    <property type="entry name" value="Integrase_catalytic"/>
</dbReference>
<evidence type="ECO:0000256" key="5">
    <source>
        <dbReference type="PROSITE-ProRule" id="PRU01248"/>
    </source>
</evidence>
<comment type="similarity">
    <text evidence="1">Belongs to the 'phage' integrase family.</text>
</comment>
<evidence type="ECO:0000313" key="9">
    <source>
        <dbReference type="EMBL" id="QHM72671.1"/>
    </source>
</evidence>
<proteinExistence type="inferred from homology"/>
<organism evidence="9 10">
    <name type="scientific">Mixta intestinalis</name>
    <dbReference type="NCBI Taxonomy" id="1615494"/>
    <lineage>
        <taxon>Bacteria</taxon>
        <taxon>Pseudomonadati</taxon>
        <taxon>Pseudomonadota</taxon>
        <taxon>Gammaproteobacteria</taxon>
        <taxon>Enterobacterales</taxon>
        <taxon>Erwiniaceae</taxon>
        <taxon>Mixta</taxon>
    </lineage>
</organism>
<dbReference type="Pfam" id="PF00589">
    <property type="entry name" value="Phage_integrase"/>
    <property type="match status" value="1"/>
</dbReference>
<evidence type="ECO:0000256" key="6">
    <source>
        <dbReference type="SAM" id="SignalP"/>
    </source>
</evidence>
<evidence type="ECO:0000259" key="7">
    <source>
        <dbReference type="PROSITE" id="PS51898"/>
    </source>
</evidence>
<dbReference type="PANTHER" id="PTHR30629">
    <property type="entry name" value="PROPHAGE INTEGRASE"/>
    <property type="match status" value="1"/>
</dbReference>
<evidence type="ECO:0000259" key="8">
    <source>
        <dbReference type="PROSITE" id="PS51900"/>
    </source>
</evidence>
<dbReference type="CDD" id="cd00796">
    <property type="entry name" value="INT_Rci_Hp1_C"/>
    <property type="match status" value="1"/>
</dbReference>
<evidence type="ECO:0000256" key="3">
    <source>
        <dbReference type="ARBA" id="ARBA00023125"/>
    </source>
</evidence>
<dbReference type="RefSeq" id="WP_069219370.1">
    <property type="nucleotide sequence ID" value="NZ_CP028271.1"/>
</dbReference>
<reference evidence="9 10" key="1">
    <citation type="submission" date="2018-03" db="EMBL/GenBank/DDBJ databases">
        <title>Pantoea intestinalis SRCM103226 isolated form the mealworm.</title>
        <authorList>
            <person name="Jeong D.-Y."/>
            <person name="Kim J.W."/>
        </authorList>
    </citation>
    <scope>NUCLEOTIDE SEQUENCE [LARGE SCALE GENOMIC DNA]</scope>
    <source>
        <strain evidence="9 10">SRCM103226</strain>
    </source>
</reference>
<dbReference type="SUPFAM" id="SSF56349">
    <property type="entry name" value="DNA breaking-rejoining enzymes"/>
    <property type="match status" value="1"/>
</dbReference>
<feature type="domain" description="Tyr recombinase" evidence="7">
    <location>
        <begin position="238"/>
        <end position="415"/>
    </location>
</feature>
<dbReference type="KEGG" id="mint:C7M51_02989"/>
<gene>
    <name evidence="9" type="primary">xerC_4</name>
    <name evidence="9" type="ORF">C7M51_02989</name>
</gene>
<dbReference type="InterPro" id="IPR050808">
    <property type="entry name" value="Phage_Integrase"/>
</dbReference>
<dbReference type="PROSITE" id="PS51900">
    <property type="entry name" value="CB"/>
    <property type="match status" value="1"/>
</dbReference>
<feature type="signal peptide" evidence="6">
    <location>
        <begin position="1"/>
        <end position="22"/>
    </location>
</feature>
<dbReference type="AlphaFoldDB" id="A0A6P1Q2L5"/>
<keyword evidence="2" id="KW-0229">DNA integration</keyword>
<dbReference type="Proteomes" id="UP000464053">
    <property type="component" value="Chromosome"/>
</dbReference>
<evidence type="ECO:0000256" key="2">
    <source>
        <dbReference type="ARBA" id="ARBA00022908"/>
    </source>
</evidence>
<dbReference type="InterPro" id="IPR011010">
    <property type="entry name" value="DNA_brk_join_enz"/>
</dbReference>
<protein>
    <submittedName>
        <fullName evidence="9">Tyrosine recombinase XerC</fullName>
    </submittedName>
</protein>
<dbReference type="InterPro" id="IPR010998">
    <property type="entry name" value="Integrase_recombinase_N"/>
</dbReference>
<evidence type="ECO:0000313" key="10">
    <source>
        <dbReference type="Proteomes" id="UP000464053"/>
    </source>
</evidence>
<keyword evidence="3 5" id="KW-0238">DNA-binding</keyword>
<keyword evidence="4" id="KW-0233">DNA recombination</keyword>
<evidence type="ECO:0000256" key="4">
    <source>
        <dbReference type="ARBA" id="ARBA00023172"/>
    </source>
</evidence>
<keyword evidence="10" id="KW-1185">Reference proteome</keyword>
<dbReference type="PROSITE" id="PS51898">
    <property type="entry name" value="TYR_RECOMBINASE"/>
    <property type="match status" value="1"/>
</dbReference>
<dbReference type="InterPro" id="IPR038488">
    <property type="entry name" value="Integrase_DNA-bd_sf"/>
</dbReference>
<dbReference type="Gene3D" id="1.10.150.130">
    <property type="match status" value="1"/>
</dbReference>
<dbReference type="EMBL" id="CP028271">
    <property type="protein sequence ID" value="QHM72671.1"/>
    <property type="molecule type" value="Genomic_DNA"/>
</dbReference>
<dbReference type="InterPro" id="IPR013762">
    <property type="entry name" value="Integrase-like_cat_sf"/>
</dbReference>
<feature type="domain" description="Core-binding (CB)" evidence="8">
    <location>
        <begin position="137"/>
        <end position="217"/>
    </location>
</feature>
<dbReference type="GO" id="GO:0015074">
    <property type="term" value="P:DNA integration"/>
    <property type="evidence" value="ECO:0007669"/>
    <property type="project" value="UniProtKB-KW"/>
</dbReference>
<accession>A0A6P1Q2L5</accession>
<name>A0A6P1Q2L5_9GAMM</name>
<evidence type="ECO:0000256" key="1">
    <source>
        <dbReference type="ARBA" id="ARBA00008857"/>
    </source>
</evidence>
<dbReference type="Gene3D" id="3.30.160.390">
    <property type="entry name" value="Integrase, DNA-binding domain"/>
    <property type="match status" value="1"/>
</dbReference>
<dbReference type="InterPro" id="IPR044068">
    <property type="entry name" value="CB"/>
</dbReference>